<dbReference type="GO" id="GO:1990281">
    <property type="term" value="C:efflux pump complex"/>
    <property type="evidence" value="ECO:0007669"/>
    <property type="project" value="TreeGrafter"/>
</dbReference>
<evidence type="ECO:0000256" key="2">
    <source>
        <dbReference type="SAM" id="SignalP"/>
    </source>
</evidence>
<comment type="similarity">
    <text evidence="1">Belongs to the membrane fusion protein (MFP) (TC 8.A.1) family.</text>
</comment>
<organism evidence="4 5">
    <name type="scientific">Vibrio agarilyticus</name>
    <dbReference type="NCBI Taxonomy" id="2726741"/>
    <lineage>
        <taxon>Bacteria</taxon>
        <taxon>Pseudomonadati</taxon>
        <taxon>Pseudomonadota</taxon>
        <taxon>Gammaproteobacteria</taxon>
        <taxon>Vibrionales</taxon>
        <taxon>Vibrionaceae</taxon>
        <taxon>Vibrio</taxon>
    </lineage>
</organism>
<dbReference type="Gene3D" id="2.40.420.20">
    <property type="match status" value="1"/>
</dbReference>
<dbReference type="PROSITE" id="PS51257">
    <property type="entry name" value="PROKAR_LIPOPROTEIN"/>
    <property type="match status" value="1"/>
</dbReference>
<evidence type="ECO:0000313" key="4">
    <source>
        <dbReference type="EMBL" id="NLS13299.1"/>
    </source>
</evidence>
<feature type="chain" id="PRO_5030776935" evidence="2">
    <location>
        <begin position="20"/>
        <end position="354"/>
    </location>
</feature>
<feature type="domain" description="Multidrug resistance protein MdtA-like barrel-sandwich hybrid" evidence="3">
    <location>
        <begin position="64"/>
        <end position="178"/>
    </location>
</feature>
<dbReference type="RefSeq" id="WP_168836395.1">
    <property type="nucleotide sequence ID" value="NZ_JABAIK010000009.1"/>
</dbReference>
<keyword evidence="2" id="KW-0732">Signal</keyword>
<dbReference type="Pfam" id="PF25917">
    <property type="entry name" value="BSH_RND"/>
    <property type="match status" value="1"/>
</dbReference>
<evidence type="ECO:0000313" key="5">
    <source>
        <dbReference type="Proteomes" id="UP000535589"/>
    </source>
</evidence>
<dbReference type="AlphaFoldDB" id="A0A7X8YH25"/>
<comment type="caution">
    <text evidence="4">The sequence shown here is derived from an EMBL/GenBank/DDBJ whole genome shotgun (WGS) entry which is preliminary data.</text>
</comment>
<proteinExistence type="inferred from homology"/>
<evidence type="ECO:0000259" key="3">
    <source>
        <dbReference type="Pfam" id="PF25917"/>
    </source>
</evidence>
<evidence type="ECO:0000256" key="1">
    <source>
        <dbReference type="ARBA" id="ARBA00009477"/>
    </source>
</evidence>
<dbReference type="Gene3D" id="2.40.30.170">
    <property type="match status" value="1"/>
</dbReference>
<sequence length="354" mass="39142">MKRSSMVLALLSVSVIVGCKPNAPTTNEAPLYVSTFDVGEPVKNQFRQFKGQVVPAEQTELAFRRAGEVLHVLVKTGDNVKKGQLLAKLDDATAQQAFNDTQAQFDLALKQYQRGEELFKREMISSAERDRLYANQKLAKAQFELAKNQLAYTRLVAPFDGAVSEVFTERFETVAVGEPVVNLYKDESLYVEIELSDNVLTMINPESARAPYRPMVSFSGHTEQYQMQYLEHSSEPSAQSGSYLMWLAMPQIQPQVLPGTSASITVDMVAAGISAIEGYQVPMSVLQAGDEPGQFYVWKLEDSLPNRVEVAISQINGHGAVVHRGVSQGDQLIRSNLRKLRAGTPVKLVEKNNG</sequence>
<dbReference type="PANTHER" id="PTHR30469:SF20">
    <property type="entry name" value="EFFLUX RND TRANSPORTER PERIPLASMIC ADAPTOR SUBUNIT"/>
    <property type="match status" value="1"/>
</dbReference>
<dbReference type="InterPro" id="IPR058625">
    <property type="entry name" value="MdtA-like_BSH"/>
</dbReference>
<accession>A0A7X8YH25</accession>
<feature type="signal peptide" evidence="2">
    <location>
        <begin position="1"/>
        <end position="19"/>
    </location>
</feature>
<dbReference type="Gene3D" id="1.10.287.470">
    <property type="entry name" value="Helix hairpin bin"/>
    <property type="match status" value="1"/>
</dbReference>
<keyword evidence="5" id="KW-1185">Reference proteome</keyword>
<dbReference type="InterPro" id="IPR006143">
    <property type="entry name" value="RND_pump_MFP"/>
</dbReference>
<dbReference type="NCBIfam" id="TIGR01730">
    <property type="entry name" value="RND_mfp"/>
    <property type="match status" value="1"/>
</dbReference>
<dbReference type="Gene3D" id="2.40.50.100">
    <property type="match status" value="1"/>
</dbReference>
<protein>
    <submittedName>
        <fullName evidence="4">Efflux RND transporter periplasmic adaptor subunit</fullName>
    </submittedName>
</protein>
<dbReference type="Proteomes" id="UP000535589">
    <property type="component" value="Unassembled WGS sequence"/>
</dbReference>
<dbReference type="PANTHER" id="PTHR30469">
    <property type="entry name" value="MULTIDRUG RESISTANCE PROTEIN MDTA"/>
    <property type="match status" value="1"/>
</dbReference>
<gene>
    <name evidence="4" type="ORF">HGP28_10390</name>
</gene>
<reference evidence="4 5" key="1">
    <citation type="submission" date="2020-04" db="EMBL/GenBank/DDBJ databases">
        <title>Vibrio sp. SM6, a novel species isolated from seawater.</title>
        <authorList>
            <person name="Wang X."/>
        </authorList>
    </citation>
    <scope>NUCLEOTIDE SEQUENCE [LARGE SCALE GENOMIC DNA]</scope>
    <source>
        <strain evidence="4 5">SM6</strain>
    </source>
</reference>
<dbReference type="EMBL" id="JABAIK010000009">
    <property type="protein sequence ID" value="NLS13299.1"/>
    <property type="molecule type" value="Genomic_DNA"/>
</dbReference>
<name>A0A7X8YH25_9VIBR</name>
<dbReference type="GO" id="GO:0015562">
    <property type="term" value="F:efflux transmembrane transporter activity"/>
    <property type="evidence" value="ECO:0007669"/>
    <property type="project" value="TreeGrafter"/>
</dbReference>
<dbReference type="SUPFAM" id="SSF111369">
    <property type="entry name" value="HlyD-like secretion proteins"/>
    <property type="match status" value="1"/>
</dbReference>